<dbReference type="GO" id="GO:0000122">
    <property type="term" value="P:negative regulation of transcription by RNA polymerase II"/>
    <property type="evidence" value="ECO:0007669"/>
    <property type="project" value="TreeGrafter"/>
</dbReference>
<name>A0A4Z1PDI5_9PEZI</name>
<dbReference type="GO" id="GO:0003682">
    <property type="term" value="F:chromatin binding"/>
    <property type="evidence" value="ECO:0007669"/>
    <property type="project" value="TreeGrafter"/>
</dbReference>
<sequence length="487" mass="53103">MVSPRDGLDNLEKLRTSLEDNIQKLRKSLAHWQLWEAEYEGLKETFQALEDGSSPTDMLAAGVDMGGDIVNEKEIESLIWQSKGTSRSKLQILNYINGRIDTGQKNAATVRKQLHTAEDKLEQVLFVSQPAAQTEDGLPIMAITEELDDEDNIVSSNVKREDENLGADMDKYMALLQGKGKQSVVGKNSKASIVAPAAETKTTPASEMTRRPSVGKKVSFAQEPEINVIPPRESNVPDFSSNLETANSTRPSNLHPTKHMILLDDDYNAIGSEPLEIVDTSKLADEARENMNGIGAIVASMTIDNMTDDGEDDDDYDDDSEELDDIDWRTLDRAPIGADLADEGYRNYIEGLMKKHEAAFENVGPRHDESVLESLASSDSLPASNKSNRSKVDSNGEQSKAASGQKGVRFAEELDIQTAPAPAAIASTSVLSESAQAPFSEDILERSAPKKPLVNSIVERTSSSQTSTNDPPQPKKVSRFKAARLGG</sequence>
<dbReference type="GO" id="GO:0003714">
    <property type="term" value="F:transcription corepressor activity"/>
    <property type="evidence" value="ECO:0007669"/>
    <property type="project" value="TreeGrafter"/>
</dbReference>
<protein>
    <submittedName>
        <fullName evidence="2">Prefoldin subunit-domain-containing protein</fullName>
    </submittedName>
</protein>
<dbReference type="GO" id="GO:0019212">
    <property type="term" value="F:phosphatase inhibitor activity"/>
    <property type="evidence" value="ECO:0007669"/>
    <property type="project" value="TreeGrafter"/>
</dbReference>
<dbReference type="Pfam" id="PF13758">
    <property type="entry name" value="Prefoldin_3"/>
    <property type="match status" value="1"/>
</dbReference>
<evidence type="ECO:0000313" key="3">
    <source>
        <dbReference type="Proteomes" id="UP000298493"/>
    </source>
</evidence>
<evidence type="ECO:0000313" key="2">
    <source>
        <dbReference type="EMBL" id="TID20730.1"/>
    </source>
</evidence>
<gene>
    <name evidence="2" type="ORF">E6O75_ATG05494</name>
</gene>
<dbReference type="SUPFAM" id="SSF46579">
    <property type="entry name" value="Prefoldin"/>
    <property type="match status" value="1"/>
</dbReference>
<dbReference type="AlphaFoldDB" id="A0A4Z1PDI5"/>
<dbReference type="PANTHER" id="PTHR15111">
    <property type="entry name" value="RNA POLYMERASE II SUBUNIT 5-MEDIATING PROTEIN NNX3"/>
    <property type="match status" value="1"/>
</dbReference>
<accession>A0A4Z1PDI5</accession>
<evidence type="ECO:0000256" key="1">
    <source>
        <dbReference type="SAM" id="MobiDB-lite"/>
    </source>
</evidence>
<feature type="region of interest" description="Disordered" evidence="1">
    <location>
        <begin position="430"/>
        <end position="487"/>
    </location>
</feature>
<dbReference type="InterPro" id="IPR039553">
    <property type="entry name" value="Prefoldin-like"/>
</dbReference>
<reference evidence="2 3" key="1">
    <citation type="submission" date="2019-04" db="EMBL/GenBank/DDBJ databases">
        <title>High contiguity whole genome sequence and gene annotation resource for two Venturia nashicola isolates.</title>
        <authorList>
            <person name="Prokchorchik M."/>
            <person name="Won K."/>
            <person name="Lee Y."/>
            <person name="Choi E.D."/>
            <person name="Segonzac C."/>
            <person name="Sohn K.H."/>
        </authorList>
    </citation>
    <scope>NUCLEOTIDE SEQUENCE [LARGE SCALE GENOMIC DNA]</scope>
    <source>
        <strain evidence="2 3">PRI2</strain>
    </source>
</reference>
<keyword evidence="3" id="KW-1185">Reference proteome</keyword>
<feature type="compositionally biased region" description="Polar residues" evidence="1">
    <location>
        <begin position="458"/>
        <end position="470"/>
    </location>
</feature>
<proteinExistence type="predicted"/>
<feature type="region of interest" description="Disordered" evidence="1">
    <location>
        <begin position="376"/>
        <end position="415"/>
    </location>
</feature>
<comment type="caution">
    <text evidence="2">The sequence shown here is derived from an EMBL/GenBank/DDBJ whole genome shotgun (WGS) entry which is preliminary data.</text>
</comment>
<dbReference type="EMBL" id="SNSC02000010">
    <property type="protein sequence ID" value="TID20730.1"/>
    <property type="molecule type" value="Genomic_DNA"/>
</dbReference>
<dbReference type="InterPro" id="IPR052255">
    <property type="entry name" value="RNA_pol_II_subunit5-mediator"/>
</dbReference>
<dbReference type="InterPro" id="IPR009053">
    <property type="entry name" value="Prefoldin"/>
</dbReference>
<feature type="compositionally biased region" description="Polar residues" evidence="1">
    <location>
        <begin position="376"/>
        <end position="402"/>
    </location>
</feature>
<organism evidence="2 3">
    <name type="scientific">Venturia nashicola</name>
    <dbReference type="NCBI Taxonomy" id="86259"/>
    <lineage>
        <taxon>Eukaryota</taxon>
        <taxon>Fungi</taxon>
        <taxon>Dikarya</taxon>
        <taxon>Ascomycota</taxon>
        <taxon>Pezizomycotina</taxon>
        <taxon>Dothideomycetes</taxon>
        <taxon>Pleosporomycetidae</taxon>
        <taxon>Venturiales</taxon>
        <taxon>Venturiaceae</taxon>
        <taxon>Venturia</taxon>
    </lineage>
</organism>
<feature type="compositionally biased region" description="Basic residues" evidence="1">
    <location>
        <begin position="476"/>
        <end position="487"/>
    </location>
</feature>
<dbReference type="STRING" id="86259.A0A4Z1PDI5"/>
<dbReference type="Proteomes" id="UP000298493">
    <property type="component" value="Unassembled WGS sequence"/>
</dbReference>
<dbReference type="PANTHER" id="PTHR15111:SF0">
    <property type="entry name" value="UNCONVENTIONAL PREFOLDIN RPB5 INTERACTOR 1"/>
    <property type="match status" value="1"/>
</dbReference>
<dbReference type="Gene3D" id="1.10.287.370">
    <property type="match status" value="1"/>
</dbReference>